<dbReference type="OrthoDB" id="1230907at2"/>
<dbReference type="AlphaFoldDB" id="A0A1X7JWG3"/>
<organism evidence="1 2">
    <name type="scientific">Sphingobacterium psychroaquaticum</name>
    <dbReference type="NCBI Taxonomy" id="561061"/>
    <lineage>
        <taxon>Bacteria</taxon>
        <taxon>Pseudomonadati</taxon>
        <taxon>Bacteroidota</taxon>
        <taxon>Sphingobacteriia</taxon>
        <taxon>Sphingobacteriales</taxon>
        <taxon>Sphingobacteriaceae</taxon>
        <taxon>Sphingobacterium</taxon>
    </lineage>
</organism>
<evidence type="ECO:0000313" key="1">
    <source>
        <dbReference type="EMBL" id="SMG32425.1"/>
    </source>
</evidence>
<dbReference type="STRING" id="561061.SAMN05660862_2246"/>
<evidence type="ECO:0000313" key="2">
    <source>
        <dbReference type="Proteomes" id="UP000192980"/>
    </source>
</evidence>
<gene>
    <name evidence="1" type="ORF">SAMN05660862_2246</name>
</gene>
<accession>A0A1X7JWG3</accession>
<dbReference type="Proteomes" id="UP000192980">
    <property type="component" value="Unassembled WGS sequence"/>
</dbReference>
<sequence>MNFKKTAAAYKLQPYTGTITIGKKSYNFKNNSDVFKMLYDDKNVKEIKYGGRTFKTTSDASFEFTEVVFQGVFSRREGNVTYYWINIYDIYALNEGSIADVKPLVYEYESTDGDLPHFEELVSVHEALDASNYVTDYVILDDKIVPKSESLIESTGKVRTVSVTKVSCNVNDEFYNVIGSTKDPLPGEETSWVATWEAEYQAATGCEANGSSQHAVRKDLVGGHVTFNSSPASWLVPPGGQCYLTPICRSHNADRNNTNPAKTPMKSVHTQEFLHLVKYFYKV</sequence>
<proteinExistence type="predicted"/>
<keyword evidence="2" id="KW-1185">Reference proteome</keyword>
<dbReference type="RefSeq" id="WP_085472965.1">
    <property type="nucleotide sequence ID" value="NZ_FXAU01000003.1"/>
</dbReference>
<reference evidence="1 2" key="1">
    <citation type="submission" date="2017-04" db="EMBL/GenBank/DDBJ databases">
        <authorList>
            <person name="Afonso C.L."/>
            <person name="Miller P.J."/>
            <person name="Scott M.A."/>
            <person name="Spackman E."/>
            <person name="Goraichik I."/>
            <person name="Dimitrov K.M."/>
            <person name="Suarez D.L."/>
            <person name="Swayne D.E."/>
        </authorList>
    </citation>
    <scope>NUCLEOTIDE SEQUENCE [LARGE SCALE GENOMIC DNA]</scope>
    <source>
        <strain evidence="1 2">DSM 22418</strain>
    </source>
</reference>
<dbReference type="EMBL" id="FXAU01000003">
    <property type="protein sequence ID" value="SMG32425.1"/>
    <property type="molecule type" value="Genomic_DNA"/>
</dbReference>
<name>A0A1X7JWG3_9SPHI</name>
<protein>
    <submittedName>
        <fullName evidence="1">Uncharacterized protein</fullName>
    </submittedName>
</protein>